<dbReference type="GO" id="GO:0009536">
    <property type="term" value="C:plastid"/>
    <property type="evidence" value="ECO:0007669"/>
    <property type="project" value="UniProtKB-ARBA"/>
</dbReference>
<dbReference type="AlphaFoldDB" id="A0ABD3H3H1"/>
<evidence type="ECO:0000313" key="5">
    <source>
        <dbReference type="EMBL" id="KAL3685491.1"/>
    </source>
</evidence>
<proteinExistence type="inferred from homology"/>
<feature type="compositionally biased region" description="Polar residues" evidence="3">
    <location>
        <begin position="8"/>
        <end position="22"/>
    </location>
</feature>
<keyword evidence="6" id="KW-1185">Reference proteome</keyword>
<reference evidence="5 6" key="1">
    <citation type="submission" date="2024-09" db="EMBL/GenBank/DDBJ databases">
        <title>Chromosome-scale assembly of Riccia sorocarpa.</title>
        <authorList>
            <person name="Paukszto L."/>
        </authorList>
    </citation>
    <scope>NUCLEOTIDE SEQUENCE [LARGE SCALE GENOMIC DNA]</scope>
    <source>
        <strain evidence="5">LP-2024</strain>
        <tissue evidence="5">Aerial parts of the thallus</tissue>
    </source>
</reference>
<dbReference type="PANTHER" id="PTHR11178:SF15">
    <property type="entry name" value="NIFU-LIKE PROTEIN 1, CHLOROPLASTIC"/>
    <property type="match status" value="1"/>
</dbReference>
<dbReference type="Proteomes" id="UP001633002">
    <property type="component" value="Unassembled WGS sequence"/>
</dbReference>
<name>A0ABD3H3H1_9MARC</name>
<dbReference type="InterPro" id="IPR001075">
    <property type="entry name" value="NIF_FeS_clus_asmbl_NifU_C"/>
</dbReference>
<dbReference type="GO" id="GO:0005198">
    <property type="term" value="F:structural molecule activity"/>
    <property type="evidence" value="ECO:0007669"/>
    <property type="project" value="UniProtKB-ARBA"/>
</dbReference>
<feature type="domain" description="NIF system FeS cluster assembly NifU C-terminal" evidence="4">
    <location>
        <begin position="348"/>
        <end position="408"/>
    </location>
</feature>
<evidence type="ECO:0000313" key="6">
    <source>
        <dbReference type="Proteomes" id="UP001633002"/>
    </source>
</evidence>
<evidence type="ECO:0000256" key="3">
    <source>
        <dbReference type="SAM" id="MobiDB-lite"/>
    </source>
</evidence>
<dbReference type="InterPro" id="IPR034904">
    <property type="entry name" value="FSCA_dom_sf"/>
</dbReference>
<comment type="similarity">
    <text evidence="1">Belongs to the NifU family.</text>
</comment>
<dbReference type="Pfam" id="PF01106">
    <property type="entry name" value="NifU"/>
    <property type="match status" value="1"/>
</dbReference>
<dbReference type="Gene3D" id="3.30.300.130">
    <property type="entry name" value="Fe-S cluster assembly (FSCA)"/>
    <property type="match status" value="1"/>
</dbReference>
<comment type="caution">
    <text evidence="5">The sequence shown here is derived from an EMBL/GenBank/DDBJ whole genome shotgun (WGS) entry which is preliminary data.</text>
</comment>
<organism evidence="5 6">
    <name type="scientific">Riccia sorocarpa</name>
    <dbReference type="NCBI Taxonomy" id="122646"/>
    <lineage>
        <taxon>Eukaryota</taxon>
        <taxon>Viridiplantae</taxon>
        <taxon>Streptophyta</taxon>
        <taxon>Embryophyta</taxon>
        <taxon>Marchantiophyta</taxon>
        <taxon>Marchantiopsida</taxon>
        <taxon>Marchantiidae</taxon>
        <taxon>Marchantiales</taxon>
        <taxon>Ricciaceae</taxon>
        <taxon>Riccia</taxon>
    </lineage>
</organism>
<dbReference type="EMBL" id="JBJQOH010000006">
    <property type="protein sequence ID" value="KAL3685491.1"/>
    <property type="molecule type" value="Genomic_DNA"/>
</dbReference>
<dbReference type="SUPFAM" id="SSF117916">
    <property type="entry name" value="Fe-S cluster assembly (FSCA) domain-like"/>
    <property type="match status" value="1"/>
</dbReference>
<feature type="region of interest" description="Disordered" evidence="3">
    <location>
        <begin position="1"/>
        <end position="22"/>
    </location>
</feature>
<comment type="subunit">
    <text evidence="2">Homodimer; disulfide-linked.</text>
</comment>
<sequence>MEGLARSQLCSPSAASSMVGTTSPCSKLSSSSWGQLKFAHGIAGVFGDSLRTRENDFSSSKGNARLAAVRGDAQAQRQQLENLSGVVTDDAVPEGHKGLHGFLYGEGGADIHDSGSKEFTGRRGEDDGTTVLGYEEYVTARESVKFAGVYGIHNSNGDLEYVGYSRNVILSLKSHRARVGAAKCASVRVKLFTAASIVSRTKLEEEKKMWIQFAAQVPPGNSHENHLWEGSYSNAPLQHMTEEERKEYEEKKLKMRKAMGENLYDAVAGEDDDSKTIRMKLLQATEGDDWSSVIDGQTKQTIQPPPIAFDDEVERSQEPESPIVSPFAKPATASLYSAESYELTAENVDKVLDEVRPYLIADGGNVEVVTIDDGVVSLRLQGACGTCPSSTTTMKMGIERVLNEKFGDSLKGVVQVDQQEIGATLAGVNSHLDMLRPAIKNYGGFVEVVSVSPCKGEVVVKYKGPAPIGMGIQAALVFGICGLKLYCSGDIQHIQVWVQKSIRIDPIIELTEPDEKS</sequence>
<gene>
    <name evidence="5" type="ORF">R1sor_003513</name>
</gene>
<dbReference type="FunFam" id="3.30.300.130:FF:000003">
    <property type="entry name" value="NifU-like protein 3, chloroplastic"/>
    <property type="match status" value="1"/>
</dbReference>
<evidence type="ECO:0000256" key="1">
    <source>
        <dbReference type="ARBA" id="ARBA00006420"/>
    </source>
</evidence>
<dbReference type="PANTHER" id="PTHR11178">
    <property type="entry name" value="IRON-SULFUR CLUSTER SCAFFOLD PROTEIN NFU-RELATED"/>
    <property type="match status" value="1"/>
</dbReference>
<protein>
    <recommendedName>
        <fullName evidence="4">NIF system FeS cluster assembly NifU C-terminal domain-containing protein</fullName>
    </recommendedName>
</protein>
<evidence type="ECO:0000259" key="4">
    <source>
        <dbReference type="Pfam" id="PF01106"/>
    </source>
</evidence>
<evidence type="ECO:0000256" key="2">
    <source>
        <dbReference type="ARBA" id="ARBA00011748"/>
    </source>
</evidence>
<accession>A0ABD3H3H1</accession>